<feature type="domain" description="DUF7779" evidence="3">
    <location>
        <begin position="447"/>
        <end position="518"/>
    </location>
</feature>
<protein>
    <submittedName>
        <fullName evidence="4">TPR-like protein</fullName>
    </submittedName>
</protein>
<dbReference type="InterPro" id="IPR011990">
    <property type="entry name" value="TPR-like_helical_dom_sf"/>
</dbReference>
<dbReference type="Gene3D" id="3.40.50.300">
    <property type="entry name" value="P-loop containing nucleotide triphosphate hydrolases"/>
    <property type="match status" value="1"/>
</dbReference>
<dbReference type="OrthoDB" id="1658288at2759"/>
<keyword evidence="1" id="KW-0812">Transmembrane</keyword>
<evidence type="ECO:0000256" key="1">
    <source>
        <dbReference type="SAM" id="Phobius"/>
    </source>
</evidence>
<keyword evidence="1" id="KW-0472">Membrane</keyword>
<evidence type="ECO:0000313" key="5">
    <source>
        <dbReference type="Proteomes" id="UP000799757"/>
    </source>
</evidence>
<dbReference type="InterPro" id="IPR031352">
    <property type="entry name" value="SesA"/>
</dbReference>
<feature type="transmembrane region" description="Helical" evidence="1">
    <location>
        <begin position="958"/>
        <end position="977"/>
    </location>
</feature>
<feature type="domain" description="NACHT-NTPase and P-loop NTPases N-terminal" evidence="2">
    <location>
        <begin position="11"/>
        <end position="136"/>
    </location>
</feature>
<dbReference type="Pfam" id="PF13374">
    <property type="entry name" value="TPR_10"/>
    <property type="match status" value="2"/>
</dbReference>
<dbReference type="Pfam" id="PF25000">
    <property type="entry name" value="DUF7779"/>
    <property type="match status" value="1"/>
</dbReference>
<dbReference type="Pfam" id="PF17107">
    <property type="entry name" value="SesA"/>
    <property type="match status" value="1"/>
</dbReference>
<dbReference type="SUPFAM" id="SSF52540">
    <property type="entry name" value="P-loop containing nucleoside triphosphate hydrolases"/>
    <property type="match status" value="1"/>
</dbReference>
<gene>
    <name evidence="4" type="ORF">K505DRAFT_362791</name>
</gene>
<sequence>MAEALVVVGIVANIIQLVDFGSRILRRLEEYQSKFGDIPEAFRHIKAELPVLVDALQQTQSAIDAGSMRDESKKALLPAVEGCGVQIKLLDEVIALALPVSSDSWIRRGGKAFRSLRYDAKVERITAVIRGYIQTLTYHAAASLRPLADQTLPRSTPSSTVPFRRDPYFVDRPVLAEVNCRSQQPASRLALVGLGGVGKSQLAVEYSYRIREKSPNTWVFWVHASCTARFIEGYRKIAERAKLPRWDQPDVDILMLVYSWLCDEANGRWLMVIDNADDEEVFTCRSAGGRGNQDQFASKAAPTLLDSIPQSTNGSILITSRSRDVAFRLTGDYADIIRVRPMDQAHALTLLQTQLKGSLGQDDAEQEDATALVEELDYMPLAISQAAAYISQRAPRATVSKYLQDLRKGDRDRAKLLQIDLGDTRRDGTASNSIIATWQISFEHIRRERPSATRLLSLMSLFNRQGIPESLLGGRYNESGVDDADFEDDLNMLLSFSLVATDVDRRHFQMHRLVQFSTTKWLMLQGDLEDWKEKYVTLIDENYPDSEDENWKASQALFPHAQSAALCRPTSNAALAAWASLLSKAMVYAYEMGYYQTAQEMGRCALEARETTLGAEHAYTLSSASTLAVALRIGGKYEEAELMFRRALQGREKVLGPEDPLTLSDLNSLGLVLSERGNYEEAEYIHRKALKAQEKVLGLEHQSTLQSVGDLGALLTKRGSYKEAELMHRRALQVEERVFGLEHKSTLASMDNLGLALGKQDKLNEAEIMHRRALEGSEKRFGERHPDTLICARNLASVLGFLARYEEAESMHQRVLDDSVKVLGEEHPFTLYSFCNLGSVLHSQGKHREAEAIHRQALAKREKALGKMHPHTLSSMHNLANSLKGLGSDQEARSLMKKCFQLRKQILGPRHPDTEKSLRALNEWADGNHDDTALDEVEGKTSVDPSATAARSCLPGSLRLFVLVLLCGVGSLLLVFAQSRNQVFALGVVGYVPHDAA</sequence>
<dbReference type="PANTHER" id="PTHR46082">
    <property type="entry name" value="ATP/GTP-BINDING PROTEIN-RELATED"/>
    <property type="match status" value="1"/>
</dbReference>
<dbReference type="Gene3D" id="1.25.40.10">
    <property type="entry name" value="Tetratricopeptide repeat domain"/>
    <property type="match status" value="2"/>
</dbReference>
<evidence type="ECO:0000313" key="4">
    <source>
        <dbReference type="EMBL" id="KAF2792561.1"/>
    </source>
</evidence>
<proteinExistence type="predicted"/>
<name>A0A6A6X8H9_9PLEO</name>
<dbReference type="EMBL" id="MU001964">
    <property type="protein sequence ID" value="KAF2792561.1"/>
    <property type="molecule type" value="Genomic_DNA"/>
</dbReference>
<evidence type="ECO:0000259" key="2">
    <source>
        <dbReference type="Pfam" id="PF17107"/>
    </source>
</evidence>
<dbReference type="AlphaFoldDB" id="A0A6A6X8H9"/>
<dbReference type="SUPFAM" id="SSF48452">
    <property type="entry name" value="TPR-like"/>
    <property type="match status" value="3"/>
</dbReference>
<dbReference type="SMART" id="SM00028">
    <property type="entry name" value="TPR"/>
    <property type="match status" value="5"/>
</dbReference>
<dbReference type="Pfam" id="PF13424">
    <property type="entry name" value="TPR_12"/>
    <property type="match status" value="3"/>
</dbReference>
<dbReference type="InterPro" id="IPR027417">
    <property type="entry name" value="P-loop_NTPase"/>
</dbReference>
<dbReference type="InterPro" id="IPR056681">
    <property type="entry name" value="DUF7779"/>
</dbReference>
<dbReference type="InterPro" id="IPR019734">
    <property type="entry name" value="TPR_rpt"/>
</dbReference>
<dbReference type="InterPro" id="IPR053137">
    <property type="entry name" value="NLR-like"/>
</dbReference>
<evidence type="ECO:0000259" key="3">
    <source>
        <dbReference type="Pfam" id="PF25000"/>
    </source>
</evidence>
<reference evidence="4" key="1">
    <citation type="journal article" date="2020" name="Stud. Mycol.">
        <title>101 Dothideomycetes genomes: a test case for predicting lifestyles and emergence of pathogens.</title>
        <authorList>
            <person name="Haridas S."/>
            <person name="Albert R."/>
            <person name="Binder M."/>
            <person name="Bloem J."/>
            <person name="Labutti K."/>
            <person name="Salamov A."/>
            <person name="Andreopoulos B."/>
            <person name="Baker S."/>
            <person name="Barry K."/>
            <person name="Bills G."/>
            <person name="Bluhm B."/>
            <person name="Cannon C."/>
            <person name="Castanera R."/>
            <person name="Culley D."/>
            <person name="Daum C."/>
            <person name="Ezra D."/>
            <person name="Gonzalez J."/>
            <person name="Henrissat B."/>
            <person name="Kuo A."/>
            <person name="Liang C."/>
            <person name="Lipzen A."/>
            <person name="Lutzoni F."/>
            <person name="Magnuson J."/>
            <person name="Mondo S."/>
            <person name="Nolan M."/>
            <person name="Ohm R."/>
            <person name="Pangilinan J."/>
            <person name="Park H.-J."/>
            <person name="Ramirez L."/>
            <person name="Alfaro M."/>
            <person name="Sun H."/>
            <person name="Tritt A."/>
            <person name="Yoshinaga Y."/>
            <person name="Zwiers L.-H."/>
            <person name="Turgeon B."/>
            <person name="Goodwin S."/>
            <person name="Spatafora J."/>
            <person name="Crous P."/>
            <person name="Grigoriev I."/>
        </authorList>
    </citation>
    <scope>NUCLEOTIDE SEQUENCE</scope>
    <source>
        <strain evidence="4">CBS 109.77</strain>
    </source>
</reference>
<accession>A0A6A6X8H9</accession>
<organism evidence="4 5">
    <name type="scientific">Melanomma pulvis-pyrius CBS 109.77</name>
    <dbReference type="NCBI Taxonomy" id="1314802"/>
    <lineage>
        <taxon>Eukaryota</taxon>
        <taxon>Fungi</taxon>
        <taxon>Dikarya</taxon>
        <taxon>Ascomycota</taxon>
        <taxon>Pezizomycotina</taxon>
        <taxon>Dothideomycetes</taxon>
        <taxon>Pleosporomycetidae</taxon>
        <taxon>Pleosporales</taxon>
        <taxon>Melanommataceae</taxon>
        <taxon>Melanomma</taxon>
    </lineage>
</organism>
<dbReference type="Proteomes" id="UP000799757">
    <property type="component" value="Unassembled WGS sequence"/>
</dbReference>
<keyword evidence="1" id="KW-1133">Transmembrane helix</keyword>
<dbReference type="PANTHER" id="PTHR46082:SF6">
    <property type="entry name" value="AAA+ ATPASE DOMAIN-CONTAINING PROTEIN-RELATED"/>
    <property type="match status" value="1"/>
</dbReference>
<keyword evidence="5" id="KW-1185">Reference proteome</keyword>